<dbReference type="SUPFAM" id="SSF48464">
    <property type="entry name" value="ENTH/VHS domain"/>
    <property type="match status" value="1"/>
</dbReference>
<organism evidence="3 4">
    <name type="scientific">Litomosoides sigmodontis</name>
    <name type="common">Filarial nematode worm</name>
    <dbReference type="NCBI Taxonomy" id="42156"/>
    <lineage>
        <taxon>Eukaryota</taxon>
        <taxon>Metazoa</taxon>
        <taxon>Ecdysozoa</taxon>
        <taxon>Nematoda</taxon>
        <taxon>Chromadorea</taxon>
        <taxon>Rhabditida</taxon>
        <taxon>Spirurina</taxon>
        <taxon>Spiruromorpha</taxon>
        <taxon>Filarioidea</taxon>
        <taxon>Onchocercidae</taxon>
        <taxon>Litomosoides</taxon>
    </lineage>
</organism>
<evidence type="ECO:0000259" key="2">
    <source>
        <dbReference type="PROSITE" id="PS51391"/>
    </source>
</evidence>
<feature type="compositionally biased region" description="Basic and acidic residues" evidence="1">
    <location>
        <begin position="653"/>
        <end position="665"/>
    </location>
</feature>
<protein>
    <recommendedName>
        <fullName evidence="2">CID domain-containing protein</fullName>
    </recommendedName>
</protein>
<dbReference type="Proteomes" id="UP000277928">
    <property type="component" value="Unassembled WGS sequence"/>
</dbReference>
<dbReference type="InterPro" id="IPR006569">
    <property type="entry name" value="CID_dom"/>
</dbReference>
<gene>
    <name evidence="3" type="ORF">NLS_LOCUS8937</name>
</gene>
<feature type="compositionally biased region" description="Basic and acidic residues" evidence="1">
    <location>
        <begin position="672"/>
        <end position="707"/>
    </location>
</feature>
<dbReference type="STRING" id="42156.A0A3P6V9L7"/>
<dbReference type="OrthoDB" id="10069473at2759"/>
<dbReference type="GO" id="GO:0031124">
    <property type="term" value="P:mRNA 3'-end processing"/>
    <property type="evidence" value="ECO:0007669"/>
    <property type="project" value="TreeGrafter"/>
</dbReference>
<dbReference type="SMART" id="SM00582">
    <property type="entry name" value="RPR"/>
    <property type="match status" value="1"/>
</dbReference>
<name>A0A3P6V9L7_LITSI</name>
<dbReference type="Pfam" id="PF04818">
    <property type="entry name" value="CID"/>
    <property type="match status" value="1"/>
</dbReference>
<dbReference type="InterPro" id="IPR008942">
    <property type="entry name" value="ENTH_VHS"/>
</dbReference>
<feature type="compositionally biased region" description="Low complexity" evidence="1">
    <location>
        <begin position="613"/>
        <end position="632"/>
    </location>
</feature>
<sequence length="758" mass="83281">MAATAGALSGAVSSTYLSLIDVFIPSVLEIKAYTEVRIMALSEEVITRRLRAVDQSSESIQTTSMWILHHRDLASQFVNCWTEVFRTAGDPLQIALFYVANDVCQKAKKKGDSHILLQAFAPHWVNAISYSRGSENVQKAVSRILDIFEERQIYSKSQLADMRTAQNDSNELEDNTLIDFDIGYLIRDVEGYHKGNLVMERARDLLSRSDFNFKDKIKSRMKDRRDGEKFMGEIEQSYTKLTDFFGALAKHRKRGQHLLNEIERAKRCFTLQLRDVTVVEDAYQKFGTGIDEVSAEVEEMLKTSVYPGASPPRDAPSPTANDDPFREGVEIAFKHALKTDQSFRGSAHVLKMIEGIRTSETSKTNSPVSDPRLTSHPPFSSTVGCLSSAVSTATAAMSPASSSSLLPSGLPNQPFQLTSSPPHPGIARMQNMQTPQSNGSHSQWLRDSSSFSTLPTDGAGTMMDVASISGTTNSLQTPIISSQLHGSQTASRVAGPSTVGNQSSALNTIPQTESSSQPTTLPVMLPPPPPALNNFVPAAMPPYTVMSPTSSPATIPFPPCSFNLPPPRPVVVSPPNSLNIPPPSVMECPPPGTFPLSSTSFSPVTPLAGCTFSPPSSSSSATTVTSVSATVPRRPLTNGGNSSSTVDSVKINGDLHHEPRKHFENHSTATESRGDRRSFGGFRESDDSNRGGLRDPYGRERDRERNGSRGLQQQLHSNGGRRYSSDNRNRMTRYRDYDDDRRSRRYEPSREDFNRNRR</sequence>
<dbReference type="OMA" id="FKQMRGP"/>
<feature type="compositionally biased region" description="Polar residues" evidence="1">
    <location>
        <begin position="638"/>
        <end position="647"/>
    </location>
</feature>
<evidence type="ECO:0000313" key="3">
    <source>
        <dbReference type="EMBL" id="VDK89008.1"/>
    </source>
</evidence>
<dbReference type="PANTHER" id="PTHR12460">
    <property type="entry name" value="CYCLIN-DEPENDENT KINASE INHIBITOR-RELATED PROTEIN"/>
    <property type="match status" value="1"/>
</dbReference>
<dbReference type="AlphaFoldDB" id="A0A3P6V9L7"/>
<dbReference type="PANTHER" id="PTHR12460:SF39">
    <property type="entry name" value="CID DOMAIN-CONTAINING PROTEIN"/>
    <property type="match status" value="1"/>
</dbReference>
<dbReference type="PROSITE" id="PS51391">
    <property type="entry name" value="CID"/>
    <property type="match status" value="1"/>
</dbReference>
<dbReference type="CDD" id="cd16981">
    <property type="entry name" value="CID_RPRD_like"/>
    <property type="match status" value="1"/>
</dbReference>
<evidence type="ECO:0000256" key="1">
    <source>
        <dbReference type="SAM" id="MobiDB-lite"/>
    </source>
</evidence>
<proteinExistence type="predicted"/>
<evidence type="ECO:0000313" key="4">
    <source>
        <dbReference type="Proteomes" id="UP000277928"/>
    </source>
</evidence>
<keyword evidence="4" id="KW-1185">Reference proteome</keyword>
<dbReference type="Gene3D" id="1.25.40.90">
    <property type="match status" value="1"/>
</dbReference>
<accession>A0A3P6V9L7</accession>
<feature type="region of interest" description="Disordered" evidence="1">
    <location>
        <begin position="612"/>
        <end position="758"/>
    </location>
</feature>
<feature type="compositionally biased region" description="Basic and acidic residues" evidence="1">
    <location>
        <begin position="723"/>
        <end position="758"/>
    </location>
</feature>
<feature type="domain" description="CID" evidence="2">
    <location>
        <begin position="38"/>
        <end position="170"/>
    </location>
</feature>
<dbReference type="EMBL" id="UYRX01001274">
    <property type="protein sequence ID" value="VDK89008.1"/>
    <property type="molecule type" value="Genomic_DNA"/>
</dbReference>
<dbReference type="GO" id="GO:0000993">
    <property type="term" value="F:RNA polymerase II complex binding"/>
    <property type="evidence" value="ECO:0007669"/>
    <property type="project" value="TreeGrafter"/>
</dbReference>
<reference evidence="3 4" key="1">
    <citation type="submission" date="2018-08" db="EMBL/GenBank/DDBJ databases">
        <authorList>
            <person name="Laetsch R D."/>
            <person name="Stevens L."/>
            <person name="Kumar S."/>
            <person name="Blaxter L. M."/>
        </authorList>
    </citation>
    <scope>NUCLEOTIDE SEQUENCE [LARGE SCALE GENOMIC DNA]</scope>
</reference>